<comment type="subcellular location">
    <subcellularLocation>
        <location evidence="1 5">Cell membrane</location>
        <topology evidence="1 5">Multi-pass membrane protein</topology>
    </subcellularLocation>
</comment>
<dbReference type="EMBL" id="QJRY01000010">
    <property type="protein sequence ID" value="PYB70285.1"/>
    <property type="molecule type" value="Genomic_DNA"/>
</dbReference>
<reference evidence="7 8" key="1">
    <citation type="submission" date="2018-06" db="EMBL/GenBank/DDBJ databases">
        <title>Rhizobium wuzhouense sp. nov., isolated from roots of Oryza officinalis.</title>
        <authorList>
            <person name="Yuan T."/>
        </authorList>
    </citation>
    <scope>NUCLEOTIDE SEQUENCE [LARGE SCALE GENOMIC DNA]</scope>
    <source>
        <strain evidence="7 8">W44</strain>
    </source>
</reference>
<keyword evidence="2" id="KW-0812">Transmembrane</keyword>
<protein>
    <recommendedName>
        <fullName evidence="6">ABC transmembrane type-1 domain-containing protein</fullName>
    </recommendedName>
</protein>
<evidence type="ECO:0000256" key="2">
    <source>
        <dbReference type="ARBA" id="ARBA00022692"/>
    </source>
</evidence>
<dbReference type="Gene3D" id="1.10.3720.10">
    <property type="entry name" value="MetI-like"/>
    <property type="match status" value="1"/>
</dbReference>
<name>A0ABX5NMW7_9HYPH</name>
<evidence type="ECO:0000313" key="7">
    <source>
        <dbReference type="EMBL" id="PYB70285.1"/>
    </source>
</evidence>
<evidence type="ECO:0000313" key="8">
    <source>
        <dbReference type="Proteomes" id="UP000247536"/>
    </source>
</evidence>
<keyword evidence="4" id="KW-0472">Membrane</keyword>
<dbReference type="Pfam" id="PF00528">
    <property type="entry name" value="BPD_transp_1"/>
    <property type="match status" value="1"/>
</dbReference>
<sequence length="106" mass="11147">MLGMPMIVVLLSIAMLIVPMAIPASAHADKLLRTQTGMALFTSAYLAEVKRAGLQALPGGQTDAASALGMTYWQTARLIVLPQALRAVIGVHDLLNSAKAFATDTL</sequence>
<dbReference type="InterPro" id="IPR035906">
    <property type="entry name" value="MetI-like_sf"/>
</dbReference>
<dbReference type="CDD" id="cd06261">
    <property type="entry name" value="TM_PBP2"/>
    <property type="match status" value="1"/>
</dbReference>
<keyword evidence="5" id="KW-0813">Transport</keyword>
<dbReference type="SUPFAM" id="SSF161098">
    <property type="entry name" value="MetI-like"/>
    <property type="match status" value="1"/>
</dbReference>
<keyword evidence="8" id="KW-1185">Reference proteome</keyword>
<dbReference type="PROSITE" id="PS50928">
    <property type="entry name" value="ABC_TM1"/>
    <property type="match status" value="1"/>
</dbReference>
<dbReference type="PANTHER" id="PTHR30614">
    <property type="entry name" value="MEMBRANE COMPONENT OF AMINO ACID ABC TRANSPORTER"/>
    <property type="match status" value="1"/>
</dbReference>
<dbReference type="InterPro" id="IPR043429">
    <property type="entry name" value="ArtM/GltK/GlnP/TcyL/YhdX-like"/>
</dbReference>
<evidence type="ECO:0000259" key="6">
    <source>
        <dbReference type="PROSITE" id="PS50928"/>
    </source>
</evidence>
<evidence type="ECO:0000256" key="5">
    <source>
        <dbReference type="RuleBase" id="RU363032"/>
    </source>
</evidence>
<evidence type="ECO:0000256" key="1">
    <source>
        <dbReference type="ARBA" id="ARBA00004651"/>
    </source>
</evidence>
<comment type="caution">
    <text evidence="7">The sequence shown here is derived from an EMBL/GenBank/DDBJ whole genome shotgun (WGS) entry which is preliminary data.</text>
</comment>
<evidence type="ECO:0000256" key="3">
    <source>
        <dbReference type="ARBA" id="ARBA00022989"/>
    </source>
</evidence>
<gene>
    <name evidence="7" type="ORF">DMY87_22115</name>
</gene>
<comment type="similarity">
    <text evidence="5">Belongs to the binding-protein-dependent transport system permease family.</text>
</comment>
<keyword evidence="3" id="KW-1133">Transmembrane helix</keyword>
<feature type="domain" description="ABC transmembrane type-1" evidence="6">
    <location>
        <begin position="1"/>
        <end position="106"/>
    </location>
</feature>
<evidence type="ECO:0000256" key="4">
    <source>
        <dbReference type="ARBA" id="ARBA00023136"/>
    </source>
</evidence>
<accession>A0ABX5NMW7</accession>
<organism evidence="7 8">
    <name type="scientific">Rhizobium wuzhouense</name>
    <dbReference type="NCBI Taxonomy" id="1986026"/>
    <lineage>
        <taxon>Bacteria</taxon>
        <taxon>Pseudomonadati</taxon>
        <taxon>Pseudomonadota</taxon>
        <taxon>Alphaproteobacteria</taxon>
        <taxon>Hyphomicrobiales</taxon>
        <taxon>Rhizobiaceae</taxon>
        <taxon>Rhizobium/Agrobacterium group</taxon>
        <taxon>Rhizobium</taxon>
    </lineage>
</organism>
<dbReference type="Proteomes" id="UP000247536">
    <property type="component" value="Unassembled WGS sequence"/>
</dbReference>
<proteinExistence type="inferred from homology"/>
<dbReference type="InterPro" id="IPR000515">
    <property type="entry name" value="MetI-like"/>
</dbReference>
<dbReference type="PANTHER" id="PTHR30614:SF41">
    <property type="entry name" value="INNER MEMBRANE AMINO-ACID ABC TRANSPORTER PERMEASE PROTEIN YHDY"/>
    <property type="match status" value="1"/>
</dbReference>